<dbReference type="AlphaFoldDB" id="A0A656QJ28"/>
<proteinExistence type="predicted"/>
<evidence type="ECO:0000313" key="4">
    <source>
        <dbReference type="Proteomes" id="UP000027451"/>
    </source>
</evidence>
<feature type="transmembrane region" description="Helical" evidence="2">
    <location>
        <begin position="285"/>
        <end position="306"/>
    </location>
</feature>
<name>A0A656QJ28_9BURK</name>
<keyword evidence="2" id="KW-1133">Transmembrane helix</keyword>
<dbReference type="RefSeq" id="WP_033536242.1">
    <property type="nucleotide sequence ID" value="NZ_JFHD01000024.1"/>
</dbReference>
<accession>A0A656QJ28</accession>
<gene>
    <name evidence="3" type="ORF">BG60_16655</name>
</gene>
<keyword evidence="2" id="KW-0472">Membrane</keyword>
<keyword evidence="1" id="KW-0175">Coiled coil</keyword>
<keyword evidence="2" id="KW-0812">Transmembrane</keyword>
<sequence>MDHVVLKSGTTFFKYRNKADESKGGPGESLSHLLFKKAIARLTETELRLGDLGRHKVSVEHGEIEKKIERDGNAYFADAYLRFTSPTDLAMRWAGEVYVEVYHQHFVPAEKEKRLRELELPVVEVKLPDFAKYQYEDESTKDREEKHIAWVCSTLQKAGNFLAGTVISDRRSKPYLEVLVQGLEQKLLTANADLRAEREHARKLLDKAEQEAAGLRVANTAQQERADQLATSSQTIRGELKELRNFVHALKLQLMSAKVDAARANELTAKSVAELAAYRKKQRRWLVIESVIGVAAALVLISGWLVSCASSRAQAQAVSSSASSKPLISSAETGTAFKTPRSKVHRIAGRLSVPAGPTK</sequence>
<protein>
    <submittedName>
        <fullName evidence="3">Uncharacterized protein</fullName>
    </submittedName>
</protein>
<evidence type="ECO:0000313" key="3">
    <source>
        <dbReference type="EMBL" id="KDR27566.1"/>
    </source>
</evidence>
<evidence type="ECO:0000256" key="1">
    <source>
        <dbReference type="SAM" id="Coils"/>
    </source>
</evidence>
<feature type="coiled-coil region" evidence="1">
    <location>
        <begin position="180"/>
        <end position="225"/>
    </location>
</feature>
<comment type="caution">
    <text evidence="3">The sequence shown here is derived from an EMBL/GenBank/DDBJ whole genome shotgun (WGS) entry which is preliminary data.</text>
</comment>
<reference evidence="3 4" key="1">
    <citation type="submission" date="2014-03" db="EMBL/GenBank/DDBJ databases">
        <title>Draft Genome Sequences of Four Burkholderia Strains.</title>
        <authorList>
            <person name="Liu X.Y."/>
            <person name="Li C.X."/>
            <person name="Xu J.H."/>
        </authorList>
    </citation>
    <scope>NUCLEOTIDE SEQUENCE [LARGE SCALE GENOMIC DNA]</scope>
    <source>
        <strain evidence="3 4">OP-1</strain>
    </source>
</reference>
<evidence type="ECO:0000256" key="2">
    <source>
        <dbReference type="SAM" id="Phobius"/>
    </source>
</evidence>
<keyword evidence="4" id="KW-1185">Reference proteome</keyword>
<dbReference type="EMBL" id="JFHD01000024">
    <property type="protein sequence ID" value="KDR27566.1"/>
    <property type="molecule type" value="Genomic_DNA"/>
</dbReference>
<organism evidence="3 4">
    <name type="scientific">Caballeronia zhejiangensis</name>
    <dbReference type="NCBI Taxonomy" id="871203"/>
    <lineage>
        <taxon>Bacteria</taxon>
        <taxon>Pseudomonadati</taxon>
        <taxon>Pseudomonadota</taxon>
        <taxon>Betaproteobacteria</taxon>
        <taxon>Burkholderiales</taxon>
        <taxon>Burkholderiaceae</taxon>
        <taxon>Caballeronia</taxon>
    </lineage>
</organism>
<dbReference type="OrthoDB" id="9157560at2"/>
<dbReference type="Proteomes" id="UP000027451">
    <property type="component" value="Unassembled WGS sequence"/>
</dbReference>